<name>A0A0F8YDU9_9ZZZZ</name>
<dbReference type="AlphaFoldDB" id="A0A0F8YDU9"/>
<reference evidence="1" key="1">
    <citation type="journal article" date="2015" name="Nature">
        <title>Complex archaea that bridge the gap between prokaryotes and eukaryotes.</title>
        <authorList>
            <person name="Spang A."/>
            <person name="Saw J.H."/>
            <person name="Jorgensen S.L."/>
            <person name="Zaremba-Niedzwiedzka K."/>
            <person name="Martijn J."/>
            <person name="Lind A.E."/>
            <person name="van Eijk R."/>
            <person name="Schleper C."/>
            <person name="Guy L."/>
            <person name="Ettema T.J."/>
        </authorList>
    </citation>
    <scope>NUCLEOTIDE SEQUENCE</scope>
</reference>
<gene>
    <name evidence="1" type="ORF">LCGC14_2831830</name>
</gene>
<proteinExistence type="predicted"/>
<protein>
    <submittedName>
        <fullName evidence="1">Uncharacterized protein</fullName>
    </submittedName>
</protein>
<organism evidence="1">
    <name type="scientific">marine sediment metagenome</name>
    <dbReference type="NCBI Taxonomy" id="412755"/>
    <lineage>
        <taxon>unclassified sequences</taxon>
        <taxon>metagenomes</taxon>
        <taxon>ecological metagenomes</taxon>
    </lineage>
</organism>
<comment type="caution">
    <text evidence="1">The sequence shown here is derived from an EMBL/GenBank/DDBJ whole genome shotgun (WGS) entry which is preliminary data.</text>
</comment>
<dbReference type="EMBL" id="LAZR01053953">
    <property type="protein sequence ID" value="KKK79602.1"/>
    <property type="molecule type" value="Genomic_DNA"/>
</dbReference>
<accession>A0A0F8YDU9</accession>
<sequence>MAKRRTEERQIFGVFTNHARGSYVAHRIEEDHHIKCNVYQPEEPNGKVRVSSKRLLSNDTPCVIAAHDFVTRYVIRNGT</sequence>
<evidence type="ECO:0000313" key="1">
    <source>
        <dbReference type="EMBL" id="KKK79602.1"/>
    </source>
</evidence>